<dbReference type="OMA" id="ECCTANP"/>
<gene>
    <name evidence="2" type="ORF">AaeL_AAEL014966</name>
</gene>
<reference evidence="2" key="2">
    <citation type="journal article" date="2007" name="Science">
        <title>Genome sequence of Aedes aegypti, a major arbovirus vector.</title>
        <authorList>
            <person name="Nene V."/>
            <person name="Wortman J.R."/>
            <person name="Lawson D."/>
            <person name="Haas B."/>
            <person name="Kodira C."/>
            <person name="Tu Z.J."/>
            <person name="Loftus B."/>
            <person name="Xi Z."/>
            <person name="Megy K."/>
            <person name="Grabherr M."/>
            <person name="Ren Q."/>
            <person name="Zdobnov E.M."/>
            <person name="Lobo N.F."/>
            <person name="Campbell K.S."/>
            <person name="Brown S.E."/>
            <person name="Bonaldo M.F."/>
            <person name="Zhu J."/>
            <person name="Sinkins S.P."/>
            <person name="Hogenkamp D.G."/>
            <person name="Amedeo P."/>
            <person name="Arensburger P."/>
            <person name="Atkinson P.W."/>
            <person name="Bidwell S."/>
            <person name="Biedler J."/>
            <person name="Birney E."/>
            <person name="Bruggner R.V."/>
            <person name="Costas J."/>
            <person name="Coy M.R."/>
            <person name="Crabtree J."/>
            <person name="Crawford M."/>
            <person name="Debruyn B."/>
            <person name="Decaprio D."/>
            <person name="Eiglmeier K."/>
            <person name="Eisenstadt E."/>
            <person name="El-Dorry H."/>
            <person name="Gelbart W.M."/>
            <person name="Gomes S.L."/>
            <person name="Hammond M."/>
            <person name="Hannick L.I."/>
            <person name="Hogan J.R."/>
            <person name="Holmes M.H."/>
            <person name="Jaffe D."/>
            <person name="Johnston J.S."/>
            <person name="Kennedy R.C."/>
            <person name="Koo H."/>
            <person name="Kravitz S."/>
            <person name="Kriventseva E.V."/>
            <person name="Kulp D."/>
            <person name="Labutti K."/>
            <person name="Lee E."/>
            <person name="Li S."/>
            <person name="Lovin D.D."/>
            <person name="Mao C."/>
            <person name="Mauceli E."/>
            <person name="Menck C.F."/>
            <person name="Miller J.R."/>
            <person name="Montgomery P."/>
            <person name="Mori A."/>
            <person name="Nascimento A.L."/>
            <person name="Naveira H.F."/>
            <person name="Nusbaum C."/>
            <person name="O'leary S."/>
            <person name="Orvis J."/>
            <person name="Pertea M."/>
            <person name="Quesneville H."/>
            <person name="Reidenbach K.R."/>
            <person name="Rogers Y.H."/>
            <person name="Roth C.W."/>
            <person name="Schneider J.R."/>
            <person name="Schatz M."/>
            <person name="Shumway M."/>
            <person name="Stanke M."/>
            <person name="Stinson E.O."/>
            <person name="Tubio J.M."/>
            <person name="Vanzee J.P."/>
            <person name="Verjovski-Almeida S."/>
            <person name="Werner D."/>
            <person name="White O."/>
            <person name="Wyder S."/>
            <person name="Zeng Q."/>
            <person name="Zhao Q."/>
            <person name="Zhao Y."/>
            <person name="Hill C.A."/>
            <person name="Raikhel A.S."/>
            <person name="Soares M.B."/>
            <person name="Knudson D.L."/>
            <person name="Lee N.H."/>
            <person name="Galagan J."/>
            <person name="Salzberg S.L."/>
            <person name="Paulsen I.T."/>
            <person name="Dimopoulos G."/>
            <person name="Collins F.H."/>
            <person name="Birren B."/>
            <person name="Fraser-Liggett C.M."/>
            <person name="Severson D.W."/>
        </authorList>
    </citation>
    <scope>NUCLEOTIDE SEQUENCE [LARGE SCALE GENOMIC DNA]</scope>
    <source>
        <strain evidence="2">Liverpool</strain>
    </source>
</reference>
<sequence length="240" mass="27784">MDDRLNGARLDSMRLGCFQLACLVFFEDAFLLRPDENDIDLPDIHASSNADNEEPETLDLSQQPSAATSLDNQPLEYKIEQPCRKRPRNPVDNGTYYHQDELDNYRKRQKLTMQHYYDEAYASVEKKIRNPFLDDSLMKPIDSFESYAQSSMNPINYTLTAEAINRRIRSTLGLEDDPQVNFDRARPPSNDECCTANPDWLMRRNTYADNPFSITSTQVDIKPPPFPHDDNNNVDKKPFH</sequence>
<name>Q16EY7_AEDAE</name>
<feature type="compositionally biased region" description="Basic and acidic residues" evidence="1">
    <location>
        <begin position="227"/>
        <end position="240"/>
    </location>
</feature>
<dbReference type="HOGENOM" id="CLU_1157229_0_0_1"/>
<dbReference type="eggNOG" id="ENOG502TAV6">
    <property type="taxonomic scope" value="Eukaryota"/>
</dbReference>
<evidence type="ECO:0000256" key="1">
    <source>
        <dbReference type="SAM" id="MobiDB-lite"/>
    </source>
</evidence>
<evidence type="ECO:0000313" key="3">
    <source>
        <dbReference type="Proteomes" id="UP000682892"/>
    </source>
</evidence>
<protein>
    <submittedName>
        <fullName evidence="2">AAEL014966-PA</fullName>
    </submittedName>
</protein>
<feature type="region of interest" description="Disordered" evidence="1">
    <location>
        <begin position="42"/>
        <end position="71"/>
    </location>
</feature>
<evidence type="ECO:0000313" key="2">
    <source>
        <dbReference type="EMBL" id="EAT32799.1"/>
    </source>
</evidence>
<organism evidence="2 3">
    <name type="scientific">Aedes aegypti</name>
    <name type="common">Yellowfever mosquito</name>
    <name type="synonym">Culex aegypti</name>
    <dbReference type="NCBI Taxonomy" id="7159"/>
    <lineage>
        <taxon>Eukaryota</taxon>
        <taxon>Metazoa</taxon>
        <taxon>Ecdysozoa</taxon>
        <taxon>Arthropoda</taxon>
        <taxon>Hexapoda</taxon>
        <taxon>Insecta</taxon>
        <taxon>Pterygota</taxon>
        <taxon>Neoptera</taxon>
        <taxon>Endopterygota</taxon>
        <taxon>Diptera</taxon>
        <taxon>Nematocera</taxon>
        <taxon>Culicoidea</taxon>
        <taxon>Culicidae</taxon>
        <taxon>Culicinae</taxon>
        <taxon>Aedini</taxon>
        <taxon>Aedes</taxon>
        <taxon>Stegomyia</taxon>
    </lineage>
</organism>
<dbReference type="AlphaFoldDB" id="Q16EY7"/>
<dbReference type="Proteomes" id="UP000682892">
    <property type="component" value="Unassembled WGS sequence"/>
</dbReference>
<reference evidence="2" key="3">
    <citation type="submission" date="2012-09" db="EMBL/GenBank/DDBJ databases">
        <authorList>
            <consortium name="VectorBase"/>
        </authorList>
    </citation>
    <scope>NUCLEOTIDE SEQUENCE</scope>
    <source>
        <strain evidence="2">Liverpool</strain>
    </source>
</reference>
<reference evidence="2" key="1">
    <citation type="submission" date="2005-10" db="EMBL/GenBank/DDBJ databases">
        <authorList>
            <person name="Loftus B.J."/>
            <person name="Nene V.M."/>
            <person name="Hannick L.I."/>
            <person name="Bidwell S."/>
            <person name="Haas B."/>
            <person name="Amedeo P."/>
            <person name="Orvis J."/>
            <person name="Wortman J.R."/>
            <person name="White O.R."/>
            <person name="Salzberg S."/>
            <person name="Shumway M."/>
            <person name="Koo H."/>
            <person name="Zhao Y."/>
            <person name="Holmes M."/>
            <person name="Miller J."/>
            <person name="Schatz M."/>
            <person name="Pop M."/>
            <person name="Pai G."/>
            <person name="Utterback T."/>
            <person name="Rogers Y.-H."/>
            <person name="Kravitz S."/>
            <person name="Fraser C.M."/>
        </authorList>
    </citation>
    <scope>NUCLEOTIDE SEQUENCE</scope>
    <source>
        <strain evidence="2">Liverpool</strain>
    </source>
</reference>
<dbReference type="EMBL" id="CH478552">
    <property type="protein sequence ID" value="EAT32799.1"/>
    <property type="molecule type" value="Genomic_DNA"/>
</dbReference>
<dbReference type="PaxDb" id="7159-AAEL014966-PA"/>
<feature type="compositionally biased region" description="Polar residues" evidence="1">
    <location>
        <begin position="59"/>
        <end position="71"/>
    </location>
</feature>
<dbReference type="VEuPathDB" id="VectorBase:AAEL025477"/>
<feature type="region of interest" description="Disordered" evidence="1">
    <location>
        <begin position="217"/>
        <end position="240"/>
    </location>
</feature>
<proteinExistence type="predicted"/>
<dbReference type="PhylomeDB" id="Q16EY7"/>
<accession>Q16EY7</accession>